<comment type="similarity">
    <text evidence="1">Belongs to the ornithine cyclodeaminase/mu-crystallin family.</text>
</comment>
<accession>A0AAJ5X5P7</accession>
<evidence type="ECO:0000313" key="3">
    <source>
        <dbReference type="Proteomes" id="UP001218362"/>
    </source>
</evidence>
<dbReference type="InterPro" id="IPR023401">
    <property type="entry name" value="ODC_N"/>
</dbReference>
<dbReference type="Gene3D" id="3.30.1780.10">
    <property type="entry name" value="ornithine cyclodeaminase, domain 1"/>
    <property type="match status" value="1"/>
</dbReference>
<name>A0AAJ5X5P7_9SPHN</name>
<dbReference type="SUPFAM" id="SSF51735">
    <property type="entry name" value="NAD(P)-binding Rossmann-fold domains"/>
    <property type="match status" value="1"/>
</dbReference>
<dbReference type="InterPro" id="IPR036291">
    <property type="entry name" value="NAD(P)-bd_dom_sf"/>
</dbReference>
<dbReference type="InterPro" id="IPR003462">
    <property type="entry name" value="ODC_Mu_crystall"/>
</dbReference>
<evidence type="ECO:0000256" key="1">
    <source>
        <dbReference type="ARBA" id="ARBA00008903"/>
    </source>
</evidence>
<dbReference type="KEGG" id="acob:P0Y56_15005"/>
<dbReference type="FunFam" id="3.40.50.720:FF:000311">
    <property type="entry name" value="Ornithine cyclodeaminase"/>
    <property type="match status" value="1"/>
</dbReference>
<dbReference type="AlphaFoldDB" id="A0AAJ5X5P7"/>
<dbReference type="Gene3D" id="3.40.50.720">
    <property type="entry name" value="NAD(P)-binding Rossmann-like Domain"/>
    <property type="match status" value="1"/>
</dbReference>
<dbReference type="PANTHER" id="PTHR13812:SF19">
    <property type="entry name" value="KETIMINE REDUCTASE MU-CRYSTALLIN"/>
    <property type="match status" value="1"/>
</dbReference>
<reference evidence="2" key="1">
    <citation type="submission" date="2023-03" db="EMBL/GenBank/DDBJ databases">
        <title>Andean soil-derived lignocellulolytic bacterial consortium as a source of novel taxa and putative plastic-active enzymes.</title>
        <authorList>
            <person name="Diaz-Garcia L."/>
            <person name="Chuvochina M."/>
            <person name="Feuerriegel G."/>
            <person name="Bunk B."/>
            <person name="Sproer C."/>
            <person name="Streit W.R."/>
            <person name="Rodriguez L.M."/>
            <person name="Overmann J."/>
            <person name="Jimenez D.J."/>
        </authorList>
    </citation>
    <scope>NUCLEOTIDE SEQUENCE</scope>
    <source>
        <strain evidence="2">MAG 26</strain>
    </source>
</reference>
<dbReference type="PIRSF" id="PIRSF001439">
    <property type="entry name" value="CryM"/>
    <property type="match status" value="1"/>
</dbReference>
<dbReference type="PANTHER" id="PTHR13812">
    <property type="entry name" value="KETIMINE REDUCTASE MU-CRYSTALLIN"/>
    <property type="match status" value="1"/>
</dbReference>
<proteinExistence type="inferred from homology"/>
<dbReference type="GO" id="GO:0019752">
    <property type="term" value="P:carboxylic acid metabolic process"/>
    <property type="evidence" value="ECO:0007669"/>
    <property type="project" value="UniProtKB-ARBA"/>
</dbReference>
<dbReference type="EMBL" id="CP119316">
    <property type="protein sequence ID" value="WEK46302.1"/>
    <property type="molecule type" value="Genomic_DNA"/>
</dbReference>
<evidence type="ECO:0000313" key="2">
    <source>
        <dbReference type="EMBL" id="WEK46302.1"/>
    </source>
</evidence>
<sequence length="327" mass="34136">MTIRILRRDEIRALLPMDRCIELVGQAMVAVSQGKAVLPLRSAMAMPREIGMLGMMAGYLGEPESFGIKLVSLFPRNAGTGHSSHLGALLLFETQHGYPVGLLDAAEITAIRTAAASAFATGLLAPAGASRLAILGTGEQAGRHIEAMRAVRPIAEVRIWGRTVKEAERLAEETRVSGIPATAFGDVATAVAGAQIVCTTTHAPDPILFGDMVAPGTHLNIVGSSVASTAEIDSSLVARSHFIVDYRESALNQAGEYLRALNEGAIGPDHIAGEIGQVAVGDAPGRTSADQVTLYKSLGVAAQDLVAADFVLKQAAQRGIGQAVEFP</sequence>
<dbReference type="GO" id="GO:0005737">
    <property type="term" value="C:cytoplasm"/>
    <property type="evidence" value="ECO:0007669"/>
    <property type="project" value="TreeGrafter"/>
</dbReference>
<dbReference type="Proteomes" id="UP001218362">
    <property type="component" value="Chromosome"/>
</dbReference>
<dbReference type="Pfam" id="PF02423">
    <property type="entry name" value="OCD_Mu_crystall"/>
    <property type="match status" value="1"/>
</dbReference>
<gene>
    <name evidence="2" type="ORF">P0Y56_15005</name>
</gene>
<organism evidence="2 3">
    <name type="scientific">Candidatus Andeanibacterium colombiense</name>
    <dbReference type="NCBI Taxonomy" id="3121345"/>
    <lineage>
        <taxon>Bacteria</taxon>
        <taxon>Pseudomonadati</taxon>
        <taxon>Pseudomonadota</taxon>
        <taxon>Alphaproteobacteria</taxon>
        <taxon>Sphingomonadales</taxon>
        <taxon>Sphingomonadaceae</taxon>
        <taxon>Candidatus Andeanibacterium</taxon>
    </lineage>
</organism>
<protein>
    <submittedName>
        <fullName evidence="2">Ornithine cyclodeaminase family protein</fullName>
    </submittedName>
</protein>
<dbReference type="GO" id="GO:0016491">
    <property type="term" value="F:oxidoreductase activity"/>
    <property type="evidence" value="ECO:0007669"/>
    <property type="project" value="UniProtKB-ARBA"/>
</dbReference>